<evidence type="ECO:0000256" key="1">
    <source>
        <dbReference type="SAM" id="MobiDB-lite"/>
    </source>
</evidence>
<reference evidence="2" key="1">
    <citation type="submission" date="2025-08" db="UniProtKB">
        <authorList>
            <consortium name="RefSeq"/>
        </authorList>
    </citation>
    <scope>IDENTIFICATION</scope>
    <source>
        <tissue evidence="2">Whole insect</tissue>
    </source>
</reference>
<feature type="compositionally biased region" description="Polar residues" evidence="1">
    <location>
        <begin position="131"/>
        <end position="146"/>
    </location>
</feature>
<feature type="compositionally biased region" description="Acidic residues" evidence="1">
    <location>
        <begin position="164"/>
        <end position="176"/>
    </location>
</feature>
<gene>
    <name evidence="2" type="primary">LOC114335877</name>
</gene>
<dbReference type="PANTHER" id="PTHR10773">
    <property type="entry name" value="DNA-DIRECTED RNA POLYMERASES I, II, AND III SUBUNIT RPABC2"/>
    <property type="match status" value="1"/>
</dbReference>
<accession>A0A6P7G4L6</accession>
<dbReference type="AlphaFoldDB" id="A0A6P7G4L6"/>
<evidence type="ECO:0000313" key="2">
    <source>
        <dbReference type="RefSeq" id="XP_028141962.1"/>
    </source>
</evidence>
<protein>
    <submittedName>
        <fullName evidence="2">Uncharacterized protein LOC114335877</fullName>
    </submittedName>
</protein>
<sequence length="782" mass="91120">MNSGNLSRGMFMVELAKNKQEKECSELKVPLNLENSNIILETLEGENILPGFEDVTVVPVDYTEDQNELSGSIDTLEFIPLNNFNELENDTSIVEIQNETTILHSHLDALAEVAINSRDPIQELKEINSADDYSSTLTDAATNSENPEYDNDEMSSSDNYEPSEFSDETETDETEVGEIESNILTTRTQVPADDGNSHLLPLVDSSGNRLKTLKKRKRGLEEWQPSRQKLKREKGENYLGRKKEHGEWKYDVKKQGRSLKPRCSCVPSNKNQQLKCSTITDNQREHAFNKFWTWTWAEKKMYIKTLVVFEAPKRKRDRKNEDVSRRSKTVKYYLKIGEDKRRVCKKMFLSTLDLKDWFVMNCKQEDDSAITENLDNEPQQALKRLHKKELANLYSFFDNLPKMESHYCRQSTSKLYLEPLWQSKGQLYNVYKNEWCPEKRINSLSLSSFKNAFSEKRLALYRPKKDLCEICVSFKTGNIDQETFSVHQLKKQEARLEKIKDKNSESIVLTMDLQAVLLCPKSNVSSLYYRKKLTIHNFTFYNLRTKQGHCFLWDESEGNLTSAEFASVIVNILEKYTEGSCLKENVREIIIFSDGCTYQNRNVTLANAILNFCLKQEVTVIQKYLEKGHTQMEADMMHSAIERQLRGRDINVPGDYMQICKRARKENPFVVTRLYHDFFKDFRAVNYVSSIRPGKKKGDAVVTDIRAIKYSPQGIHYKLRFGENWIELPCRINKKVIPKNFADLPRLYTNRISLKQDKFEHLQYLKNTLDSDYHSFYDNLPH</sequence>
<feature type="region of interest" description="Disordered" evidence="1">
    <location>
        <begin position="126"/>
        <end position="176"/>
    </location>
</feature>
<dbReference type="InParanoid" id="A0A6P7G4L6"/>
<dbReference type="PANTHER" id="PTHR10773:SF19">
    <property type="match status" value="1"/>
</dbReference>
<organism evidence="2">
    <name type="scientific">Diabrotica virgifera virgifera</name>
    <name type="common">western corn rootworm</name>
    <dbReference type="NCBI Taxonomy" id="50390"/>
    <lineage>
        <taxon>Eukaryota</taxon>
        <taxon>Metazoa</taxon>
        <taxon>Ecdysozoa</taxon>
        <taxon>Arthropoda</taxon>
        <taxon>Hexapoda</taxon>
        <taxon>Insecta</taxon>
        <taxon>Pterygota</taxon>
        <taxon>Neoptera</taxon>
        <taxon>Endopterygota</taxon>
        <taxon>Coleoptera</taxon>
        <taxon>Polyphaga</taxon>
        <taxon>Cucujiformia</taxon>
        <taxon>Chrysomeloidea</taxon>
        <taxon>Chrysomelidae</taxon>
        <taxon>Galerucinae</taxon>
        <taxon>Diabroticina</taxon>
        <taxon>Diabroticites</taxon>
        <taxon>Diabrotica</taxon>
    </lineage>
</organism>
<proteinExistence type="predicted"/>
<dbReference type="RefSeq" id="XP_028141962.1">
    <property type="nucleotide sequence ID" value="XM_028286161.1"/>
</dbReference>
<name>A0A6P7G4L6_DIAVI</name>